<feature type="binding site" evidence="6">
    <location>
        <position position="37"/>
    </location>
    <ligand>
        <name>FAD</name>
        <dbReference type="ChEBI" id="CHEBI:57692"/>
    </ligand>
</feature>
<dbReference type="Gene3D" id="3.50.50.60">
    <property type="entry name" value="FAD/NAD(P)-binding domain"/>
    <property type="match status" value="2"/>
</dbReference>
<proteinExistence type="inferred from homology"/>
<evidence type="ECO:0000259" key="7">
    <source>
        <dbReference type="Pfam" id="PF07992"/>
    </source>
</evidence>
<comment type="similarity">
    <text evidence="6">Belongs to the ferredoxin--NADP reductase type 2 family.</text>
</comment>
<comment type="cofactor">
    <cofactor evidence="6">
        <name>FAD</name>
        <dbReference type="ChEBI" id="CHEBI:57692"/>
    </cofactor>
    <text evidence="6">Binds 1 FAD per subunit.</text>
</comment>
<evidence type="ECO:0000256" key="5">
    <source>
        <dbReference type="ARBA" id="ARBA00023002"/>
    </source>
</evidence>
<accession>A0A1L6ZIY2</accession>
<sequence length="346" mass="38425">MTDQLELFDVTIIGGGPAGMYTAFYSGMRDLKTKVLEYNESLGGKILLYPEKVIWDVGGLPPTRGEQLIQQLETQAKTFEPEIALNQKITSFERDEHNHILLTAENGDRHLTKTLILAMGHGIPVQRKLEIEHADRYEVTNLYYTVQELKTFAGKRVVISGGGDSAVDWANALGPIAESVTVVHRRDMFGGHEKNVANMKATCKRILTPHELTELHGQGDKIDAVTIQNIETGEKEQIETDAVIVNHGMKGDLSVLSEWGLKQGEWGLIEVNEKMETNLPGVYAVGDLCTHKSKVRLIAGTFVDGVNALNSAKLYIEPEAEKVAYVFSHNERFKEKNKELQTAGAR</sequence>
<dbReference type="AlphaFoldDB" id="A0A1L6ZIY2"/>
<dbReference type="GO" id="GO:0050661">
    <property type="term" value="F:NADP binding"/>
    <property type="evidence" value="ECO:0007669"/>
    <property type="project" value="UniProtKB-UniRule"/>
</dbReference>
<dbReference type="EMBL" id="CP015607">
    <property type="protein sequence ID" value="APT46478.1"/>
    <property type="molecule type" value="Genomic_DNA"/>
</dbReference>
<dbReference type="PRINTS" id="PR00469">
    <property type="entry name" value="PNDRDTASEII"/>
</dbReference>
<dbReference type="InterPro" id="IPR022890">
    <property type="entry name" value="Fd--NADP_Rdtase_type_2"/>
</dbReference>
<feature type="binding site" evidence="6">
    <location>
        <position position="45"/>
    </location>
    <ligand>
        <name>FAD</name>
        <dbReference type="ChEBI" id="CHEBI:57692"/>
    </ligand>
</feature>
<dbReference type="GO" id="GO:0004324">
    <property type="term" value="F:ferredoxin-NADP+ reductase activity"/>
    <property type="evidence" value="ECO:0007669"/>
    <property type="project" value="UniProtKB-UniRule"/>
</dbReference>
<gene>
    <name evidence="8" type="ORF">BSA145_11740</name>
</gene>
<evidence type="ECO:0000256" key="4">
    <source>
        <dbReference type="ARBA" id="ARBA00022857"/>
    </source>
</evidence>
<dbReference type="InterPro" id="IPR050097">
    <property type="entry name" value="Ferredoxin-NADP_redctase_2"/>
</dbReference>
<feature type="binding site" evidence="6">
    <location>
        <position position="287"/>
    </location>
    <ligand>
        <name>FAD</name>
        <dbReference type="ChEBI" id="CHEBI:57692"/>
    </ligand>
</feature>
<dbReference type="InterPro" id="IPR036188">
    <property type="entry name" value="FAD/NAD-bd_sf"/>
</dbReference>
<comment type="catalytic activity">
    <reaction evidence="6">
        <text>2 reduced [2Fe-2S]-[ferredoxin] + NADP(+) + H(+) = 2 oxidized [2Fe-2S]-[ferredoxin] + NADPH</text>
        <dbReference type="Rhea" id="RHEA:20125"/>
        <dbReference type="Rhea" id="RHEA-COMP:10000"/>
        <dbReference type="Rhea" id="RHEA-COMP:10001"/>
        <dbReference type="ChEBI" id="CHEBI:15378"/>
        <dbReference type="ChEBI" id="CHEBI:33737"/>
        <dbReference type="ChEBI" id="CHEBI:33738"/>
        <dbReference type="ChEBI" id="CHEBI:57783"/>
        <dbReference type="ChEBI" id="CHEBI:58349"/>
        <dbReference type="EC" id="1.18.1.2"/>
    </reaction>
</comment>
<dbReference type="InterPro" id="IPR023753">
    <property type="entry name" value="FAD/NAD-binding_dom"/>
</dbReference>
<organism evidence="8 9">
    <name type="scientific">Bacillus safensis</name>
    <dbReference type="NCBI Taxonomy" id="561879"/>
    <lineage>
        <taxon>Bacteria</taxon>
        <taxon>Bacillati</taxon>
        <taxon>Bacillota</taxon>
        <taxon>Bacilli</taxon>
        <taxon>Bacillales</taxon>
        <taxon>Bacillaceae</taxon>
        <taxon>Bacillus</taxon>
    </lineage>
</organism>
<keyword evidence="2 6" id="KW-0285">Flavoprotein</keyword>
<dbReference type="RefSeq" id="WP_075622584.1">
    <property type="nucleotide sequence ID" value="NZ_CP015607.1"/>
</dbReference>
<name>A0A1L6ZIY2_BACIA</name>
<feature type="binding site" evidence="6">
    <location>
        <position position="49"/>
    </location>
    <ligand>
        <name>FAD</name>
        <dbReference type="ChEBI" id="CHEBI:57692"/>
    </ligand>
</feature>
<evidence type="ECO:0000313" key="9">
    <source>
        <dbReference type="Proteomes" id="UP000185426"/>
    </source>
</evidence>
<keyword evidence="5 6" id="KW-0560">Oxidoreductase</keyword>
<comment type="subunit">
    <text evidence="1 6">Homodimer.</text>
</comment>
<feature type="domain" description="FAD/NAD(P)-binding" evidence="7">
    <location>
        <begin position="8"/>
        <end position="292"/>
    </location>
</feature>
<protein>
    <recommendedName>
        <fullName evidence="6">Ferredoxin--NADP reductase</fullName>
        <shortName evidence="6">FNR</shortName>
        <shortName evidence="6">Fd-NADP(+) reductase</shortName>
        <ecNumber evidence="6">1.18.1.2</ecNumber>
    </recommendedName>
</protein>
<dbReference type="Pfam" id="PF07992">
    <property type="entry name" value="Pyr_redox_2"/>
    <property type="match status" value="1"/>
</dbReference>
<evidence type="ECO:0000256" key="1">
    <source>
        <dbReference type="ARBA" id="ARBA00011738"/>
    </source>
</evidence>
<dbReference type="PANTHER" id="PTHR48105">
    <property type="entry name" value="THIOREDOXIN REDUCTASE 1-RELATED-RELATED"/>
    <property type="match status" value="1"/>
</dbReference>
<evidence type="ECO:0000313" key="8">
    <source>
        <dbReference type="EMBL" id="APT46478.1"/>
    </source>
</evidence>
<keyword evidence="4 6" id="KW-0521">NADP</keyword>
<comment type="caution">
    <text evidence="6">Lacks conserved residue(s) required for the propagation of feature annotation.</text>
</comment>
<dbReference type="EC" id="1.18.1.2" evidence="6"/>
<dbReference type="SUPFAM" id="SSF51905">
    <property type="entry name" value="FAD/NAD(P)-binding domain"/>
    <property type="match status" value="1"/>
</dbReference>
<dbReference type="GO" id="GO:0050660">
    <property type="term" value="F:flavin adenine dinucleotide binding"/>
    <property type="evidence" value="ECO:0007669"/>
    <property type="project" value="UniProtKB-UniRule"/>
</dbReference>
<evidence type="ECO:0000256" key="3">
    <source>
        <dbReference type="ARBA" id="ARBA00022827"/>
    </source>
</evidence>
<reference evidence="8 9" key="1">
    <citation type="submission" date="2016-05" db="EMBL/GenBank/DDBJ databases">
        <title>Complete Genome and Methylome Analysis of Psychrotrophic Bacterial Isolates from Antarctic Lake Untersee.</title>
        <authorList>
            <person name="Fomenkov A."/>
            <person name="Akimov V.N."/>
            <person name="Vasilyeva L.V."/>
            <person name="Andersen D."/>
            <person name="Vincze T."/>
            <person name="Roberts R.J."/>
        </authorList>
    </citation>
    <scope>NUCLEOTIDE SEQUENCE [LARGE SCALE GENOMIC DNA]</scope>
    <source>
        <strain evidence="8 9">U14-5</strain>
    </source>
</reference>
<keyword evidence="3 6" id="KW-0274">FAD</keyword>
<evidence type="ECO:0000256" key="2">
    <source>
        <dbReference type="ARBA" id="ARBA00022630"/>
    </source>
</evidence>
<feature type="binding site" evidence="6">
    <location>
        <position position="89"/>
    </location>
    <ligand>
        <name>FAD</name>
        <dbReference type="ChEBI" id="CHEBI:57692"/>
    </ligand>
</feature>
<dbReference type="PRINTS" id="PR00368">
    <property type="entry name" value="FADPNR"/>
</dbReference>
<dbReference type="HAMAP" id="MF_01685">
    <property type="entry name" value="FENR2"/>
    <property type="match status" value="1"/>
</dbReference>
<evidence type="ECO:0000256" key="6">
    <source>
        <dbReference type="HAMAP-Rule" id="MF_01685"/>
    </source>
</evidence>
<dbReference type="Proteomes" id="UP000185426">
    <property type="component" value="Chromosome"/>
</dbReference>
<feature type="binding site" evidence="6">
    <location>
        <position position="328"/>
    </location>
    <ligand>
        <name>FAD</name>
        <dbReference type="ChEBI" id="CHEBI:57692"/>
    </ligand>
</feature>